<accession>A0A4S8HZT2</accession>
<dbReference type="PANTHER" id="PTHR30273">
    <property type="entry name" value="PERIPLASMIC SIGNAL SENSOR AND SIGMA FACTOR ACTIVATOR FECR-RELATED"/>
    <property type="match status" value="1"/>
</dbReference>
<feature type="domain" description="Protein FecR C-terminal" evidence="2">
    <location>
        <begin position="259"/>
        <end position="327"/>
    </location>
</feature>
<sequence length="330" mass="37393">MDLLINTIEELLSDESFLAWYYKTDPHAIIKWDNRLAHNAIERKLADEAVQLLQTITIKEQLVDAQRLMQAEARLTNATLSAENQPAGKVVSMRSRTIKWWAAAAIIFLTSVSVWQYTRTNGQLAIQTAYGETRQEVLPDGSEVMLNANTTLDYKKWKEGTDREVWVKGEAFFHVKKTTLKTRFIVHTGHFDVVVTGTQFNVINRNNKSNVLLKEGSVIITSDRQDVSMKPGEYVEFNGKGVQKKDINNAQVLAWTDHKFNFENTPMKEVASLVTEFYGIKVTLADEAVASSTISGIMSNDNLDIFLQALEALSEYDVVKSEKEILIRKK</sequence>
<protein>
    <submittedName>
        <fullName evidence="3">DUF4974 domain-containing protein</fullName>
    </submittedName>
</protein>
<dbReference type="InterPro" id="IPR006860">
    <property type="entry name" value="FecR"/>
</dbReference>
<feature type="domain" description="FecR protein" evidence="1">
    <location>
        <begin position="126"/>
        <end position="218"/>
    </location>
</feature>
<dbReference type="InterPro" id="IPR032508">
    <property type="entry name" value="FecR_C"/>
</dbReference>
<keyword evidence="4" id="KW-1185">Reference proteome</keyword>
<dbReference type="Gene3D" id="2.60.120.1440">
    <property type="match status" value="1"/>
</dbReference>
<dbReference type="EMBL" id="STFF01000001">
    <property type="protein sequence ID" value="THU41105.1"/>
    <property type="molecule type" value="Genomic_DNA"/>
</dbReference>
<evidence type="ECO:0000313" key="3">
    <source>
        <dbReference type="EMBL" id="THU41105.1"/>
    </source>
</evidence>
<dbReference type="OrthoDB" id="923517at2"/>
<dbReference type="RefSeq" id="WP_136575595.1">
    <property type="nucleotide sequence ID" value="NZ_STFF01000001.1"/>
</dbReference>
<dbReference type="Pfam" id="PF16344">
    <property type="entry name" value="FecR_C"/>
    <property type="match status" value="1"/>
</dbReference>
<dbReference type="PIRSF" id="PIRSF018266">
    <property type="entry name" value="FecR"/>
    <property type="match status" value="1"/>
</dbReference>
<proteinExistence type="predicted"/>
<dbReference type="AlphaFoldDB" id="A0A4S8HZT2"/>
<dbReference type="GO" id="GO:0016989">
    <property type="term" value="F:sigma factor antagonist activity"/>
    <property type="evidence" value="ECO:0007669"/>
    <property type="project" value="TreeGrafter"/>
</dbReference>
<dbReference type="Proteomes" id="UP000306918">
    <property type="component" value="Unassembled WGS sequence"/>
</dbReference>
<evidence type="ECO:0000259" key="1">
    <source>
        <dbReference type="Pfam" id="PF04773"/>
    </source>
</evidence>
<evidence type="ECO:0000259" key="2">
    <source>
        <dbReference type="Pfam" id="PF16344"/>
    </source>
</evidence>
<reference evidence="3 4" key="1">
    <citation type="submission" date="2019-04" db="EMBL/GenBank/DDBJ databases">
        <title>Niastella caeni sp. nov., isolated from activated sludge.</title>
        <authorList>
            <person name="Sheng M."/>
        </authorList>
    </citation>
    <scope>NUCLEOTIDE SEQUENCE [LARGE SCALE GENOMIC DNA]</scope>
    <source>
        <strain evidence="3 4">HX-2-15</strain>
    </source>
</reference>
<dbReference type="Gene3D" id="3.55.50.30">
    <property type="match status" value="1"/>
</dbReference>
<evidence type="ECO:0000313" key="4">
    <source>
        <dbReference type="Proteomes" id="UP000306918"/>
    </source>
</evidence>
<comment type="caution">
    <text evidence="3">The sequence shown here is derived from an EMBL/GenBank/DDBJ whole genome shotgun (WGS) entry which is preliminary data.</text>
</comment>
<dbReference type="Pfam" id="PF04773">
    <property type="entry name" value="FecR"/>
    <property type="match status" value="1"/>
</dbReference>
<gene>
    <name evidence="3" type="ORF">FAM09_03040</name>
</gene>
<dbReference type="PANTHER" id="PTHR30273:SF2">
    <property type="entry name" value="PROTEIN FECR"/>
    <property type="match status" value="1"/>
</dbReference>
<organism evidence="3 4">
    <name type="scientific">Niastella caeni</name>
    <dbReference type="NCBI Taxonomy" id="2569763"/>
    <lineage>
        <taxon>Bacteria</taxon>
        <taxon>Pseudomonadati</taxon>
        <taxon>Bacteroidota</taxon>
        <taxon>Chitinophagia</taxon>
        <taxon>Chitinophagales</taxon>
        <taxon>Chitinophagaceae</taxon>
        <taxon>Niastella</taxon>
    </lineage>
</organism>
<name>A0A4S8HZT2_9BACT</name>
<dbReference type="InterPro" id="IPR012373">
    <property type="entry name" value="Ferrdict_sens_TM"/>
</dbReference>